<protein>
    <recommendedName>
        <fullName evidence="4">FbpB family small basic protein</fullName>
    </recommendedName>
</protein>
<evidence type="ECO:0000313" key="3">
    <source>
        <dbReference type="Proteomes" id="UP000028868"/>
    </source>
</evidence>
<dbReference type="Proteomes" id="UP000028868">
    <property type="component" value="Unassembled WGS sequence"/>
</dbReference>
<reference evidence="2 3" key="2">
    <citation type="submission" date="2014-05" db="EMBL/GenBank/DDBJ databases">
        <title>Draft genome sequence of Halobacillus karajensis HK-03.</title>
        <authorList>
            <person name="Khelaifia S."/>
            <person name="Croce O."/>
            <person name="Lagier J.C."/>
            <person name="Raoult D."/>
        </authorList>
    </citation>
    <scope>NUCLEOTIDE SEQUENCE [LARGE SCALE GENOMIC DNA]</scope>
    <source>
        <strain evidence="2 3">HD-03</strain>
    </source>
</reference>
<keyword evidence="1" id="KW-0175">Coiled coil</keyword>
<evidence type="ECO:0000256" key="1">
    <source>
        <dbReference type="SAM" id="Coils"/>
    </source>
</evidence>
<dbReference type="Pfam" id="PF13040">
    <property type="entry name" value="Fur_reg_FbpB"/>
    <property type="match status" value="1"/>
</dbReference>
<dbReference type="RefSeq" id="WP_074733813.1">
    <property type="nucleotide sequence ID" value="NZ_CCDH010000002.1"/>
</dbReference>
<keyword evidence="3" id="KW-1185">Reference proteome</keyword>
<evidence type="ECO:0008006" key="4">
    <source>
        <dbReference type="Google" id="ProtNLM"/>
    </source>
</evidence>
<dbReference type="OrthoDB" id="2991278at2"/>
<dbReference type="InterPro" id="IPR025004">
    <property type="entry name" value="SenN/SenS"/>
</dbReference>
<dbReference type="AlphaFoldDB" id="A0A024P471"/>
<organism evidence="2 3">
    <name type="scientific">Halobacillus karajensis</name>
    <dbReference type="NCBI Taxonomy" id="195088"/>
    <lineage>
        <taxon>Bacteria</taxon>
        <taxon>Bacillati</taxon>
        <taxon>Bacillota</taxon>
        <taxon>Bacilli</taxon>
        <taxon>Bacillales</taxon>
        <taxon>Bacillaceae</taxon>
        <taxon>Halobacillus</taxon>
    </lineage>
</organism>
<name>A0A024P471_9BACI</name>
<evidence type="ECO:0000313" key="2">
    <source>
        <dbReference type="EMBL" id="CDQ22402.1"/>
    </source>
</evidence>
<gene>
    <name evidence="2" type="ORF">BN983_00610</name>
</gene>
<proteinExistence type="predicted"/>
<feature type="coiled-coil region" evidence="1">
    <location>
        <begin position="13"/>
        <end position="40"/>
    </location>
</feature>
<comment type="caution">
    <text evidence="2">The sequence shown here is derived from an EMBL/GenBank/DDBJ whole genome shotgun (WGS) entry which is preliminary data.</text>
</comment>
<dbReference type="EMBL" id="CCDI010000001">
    <property type="protein sequence ID" value="CDQ22402.1"/>
    <property type="molecule type" value="Genomic_DNA"/>
</dbReference>
<accession>A0A024P471</accession>
<sequence>MRNIKRISFEDLVDRNKQQLLNDQEAIEKIEREIDEKHARKNDSDAYVN</sequence>
<reference evidence="3" key="1">
    <citation type="submission" date="2014-03" db="EMBL/GenBank/DDBJ databases">
        <authorList>
            <person name="Urmite Genomes U."/>
        </authorList>
    </citation>
    <scope>NUCLEOTIDE SEQUENCE [LARGE SCALE GENOMIC DNA]</scope>
    <source>
        <strain evidence="3">HD-03</strain>
    </source>
</reference>